<reference evidence="5 6" key="1">
    <citation type="submission" date="2017-11" db="EMBL/GenBank/DDBJ databases">
        <title>Revised Sequence and Annotation of the Rhodobaca barguzinensis strain alga05 Genome.</title>
        <authorList>
            <person name="Kopejtka K."/>
            <person name="Tomasch J.M."/>
            <person name="Bunk B."/>
            <person name="Koblizek M."/>
        </authorList>
    </citation>
    <scope>NUCLEOTIDE SEQUENCE [LARGE SCALE GENOMIC DNA]</scope>
    <source>
        <strain evidence="6">alga05</strain>
    </source>
</reference>
<dbReference type="PANTHER" id="PTHR43685:SF5">
    <property type="entry name" value="GLYCOSYLTRANSFERASE EPSE-RELATED"/>
    <property type="match status" value="1"/>
</dbReference>
<keyword evidence="3 5" id="KW-0808">Transferase</keyword>
<dbReference type="AlphaFoldDB" id="A0A2K8KGZ7"/>
<protein>
    <submittedName>
        <fullName evidence="5">Glycosyltransferase family 2 protein</fullName>
    </submittedName>
</protein>
<evidence type="ECO:0000256" key="3">
    <source>
        <dbReference type="ARBA" id="ARBA00022679"/>
    </source>
</evidence>
<dbReference type="GO" id="GO:0016757">
    <property type="term" value="F:glycosyltransferase activity"/>
    <property type="evidence" value="ECO:0007669"/>
    <property type="project" value="UniProtKB-KW"/>
</dbReference>
<proteinExistence type="inferred from homology"/>
<evidence type="ECO:0000313" key="6">
    <source>
        <dbReference type="Proteomes" id="UP000228948"/>
    </source>
</evidence>
<dbReference type="KEGG" id="rbg:BG454_09805"/>
<keyword evidence="2" id="KW-0328">Glycosyltransferase</keyword>
<dbReference type="Proteomes" id="UP000228948">
    <property type="component" value="Chromosome"/>
</dbReference>
<dbReference type="CDD" id="cd00761">
    <property type="entry name" value="Glyco_tranf_GTA_type"/>
    <property type="match status" value="1"/>
</dbReference>
<dbReference type="PANTHER" id="PTHR43685">
    <property type="entry name" value="GLYCOSYLTRANSFERASE"/>
    <property type="match status" value="1"/>
</dbReference>
<feature type="domain" description="Glycosyltransferase 2-like" evidence="4">
    <location>
        <begin position="5"/>
        <end position="134"/>
    </location>
</feature>
<dbReference type="RefSeq" id="WP_071480600.1">
    <property type="nucleotide sequence ID" value="NZ_CP024899.1"/>
</dbReference>
<dbReference type="Gene3D" id="3.90.550.10">
    <property type="entry name" value="Spore Coat Polysaccharide Biosynthesis Protein SpsA, Chain A"/>
    <property type="match status" value="1"/>
</dbReference>
<dbReference type="EMBL" id="CP024899">
    <property type="protein sequence ID" value="ATX66078.1"/>
    <property type="molecule type" value="Genomic_DNA"/>
</dbReference>
<evidence type="ECO:0000256" key="1">
    <source>
        <dbReference type="ARBA" id="ARBA00006739"/>
    </source>
</evidence>
<dbReference type="InterPro" id="IPR029044">
    <property type="entry name" value="Nucleotide-diphossugar_trans"/>
</dbReference>
<dbReference type="InterPro" id="IPR050834">
    <property type="entry name" value="Glycosyltransf_2"/>
</dbReference>
<gene>
    <name evidence="5" type="ORF">BG454_09805</name>
</gene>
<sequence>MTKISVILPIYNAGPHLGLSIASLLKQTHGDFRIIAIDDGSTDGSARILEAASALDSRITAISRENRGLIETLNQGLALADTDIIARMDADDIAYPTRFAAQLDAFEASPDIGLLGTNFDRLFNETRLSPASRPILTAPGARGILGRFCTSLRHPTVMFRRSRLGSAELHYDARYPYAEDFDLFRRLALSTEMSELPAPHLAYRIHSGSVSMTRIQQMCATHLTILEENLQRHYPSVATDCLSDLVERLEVEVVDAAAEMIRKLDALAPSQPEAEREAFIEGVNTTFYFIYAVICRGHAYSLAHRFIDKAQRWHAIRRRERAALRGRAAYLGMNLSKWQLDMQRLLASRSLTKALPGYAEINELARLIKREAELDATRYVA</sequence>
<accession>A0A2K8KGZ7</accession>
<dbReference type="Pfam" id="PF00535">
    <property type="entry name" value="Glycos_transf_2"/>
    <property type="match status" value="1"/>
</dbReference>
<comment type="similarity">
    <text evidence="1">Belongs to the glycosyltransferase 2 family.</text>
</comment>
<evidence type="ECO:0000313" key="5">
    <source>
        <dbReference type="EMBL" id="ATX66078.1"/>
    </source>
</evidence>
<dbReference type="SUPFAM" id="SSF53448">
    <property type="entry name" value="Nucleotide-diphospho-sugar transferases"/>
    <property type="match status" value="1"/>
</dbReference>
<keyword evidence="6" id="KW-1185">Reference proteome</keyword>
<evidence type="ECO:0000259" key="4">
    <source>
        <dbReference type="Pfam" id="PF00535"/>
    </source>
</evidence>
<evidence type="ECO:0000256" key="2">
    <source>
        <dbReference type="ARBA" id="ARBA00022676"/>
    </source>
</evidence>
<dbReference type="OrthoDB" id="5291101at2"/>
<name>A0A2K8KGZ7_9RHOB</name>
<dbReference type="STRING" id="441209.GCA_001870665_01738"/>
<dbReference type="InterPro" id="IPR001173">
    <property type="entry name" value="Glyco_trans_2-like"/>
</dbReference>
<organism evidence="5 6">
    <name type="scientific">Roseinatronobacter bogoriensis subsp. barguzinensis</name>
    <dbReference type="NCBI Taxonomy" id="441209"/>
    <lineage>
        <taxon>Bacteria</taxon>
        <taxon>Pseudomonadati</taxon>
        <taxon>Pseudomonadota</taxon>
        <taxon>Alphaproteobacteria</taxon>
        <taxon>Rhodobacterales</taxon>
        <taxon>Paracoccaceae</taxon>
        <taxon>Roseinatronobacter</taxon>
    </lineage>
</organism>